<dbReference type="AlphaFoldDB" id="A0A2N5GLB8"/>
<dbReference type="EMBL" id="PGVD01000014">
    <property type="protein sequence ID" value="PLR99451.1"/>
    <property type="molecule type" value="Genomic_DNA"/>
</dbReference>
<evidence type="ECO:0000256" key="10">
    <source>
        <dbReference type="ARBA" id="ARBA00042072"/>
    </source>
</evidence>
<dbReference type="Proteomes" id="UP000235114">
    <property type="component" value="Unassembled WGS sequence"/>
</dbReference>
<dbReference type="SUPFAM" id="SSF63520">
    <property type="entry name" value="PTS-regulatory domain, PRD"/>
    <property type="match status" value="1"/>
</dbReference>
<dbReference type="GO" id="GO:0008982">
    <property type="term" value="F:protein-N(PI)-phosphohistidine-sugar phosphotransferase activity"/>
    <property type="evidence" value="ECO:0007669"/>
    <property type="project" value="InterPro"/>
</dbReference>
<dbReference type="GO" id="GO:0016301">
    <property type="term" value="F:kinase activity"/>
    <property type="evidence" value="ECO:0007669"/>
    <property type="project" value="UniProtKB-KW"/>
</dbReference>
<name>A0A2N5GLB8_9BACI</name>
<dbReference type="InterPro" id="IPR036095">
    <property type="entry name" value="PTS_EIIB-like_sf"/>
</dbReference>
<dbReference type="SUPFAM" id="SSF46785">
    <property type="entry name" value="Winged helix' DNA-binding domain"/>
    <property type="match status" value="1"/>
</dbReference>
<dbReference type="InterPro" id="IPR003501">
    <property type="entry name" value="PTS_EIIB_2/3"/>
</dbReference>
<evidence type="ECO:0000256" key="3">
    <source>
        <dbReference type="ARBA" id="ARBA00022490"/>
    </source>
</evidence>
<evidence type="ECO:0000259" key="13">
    <source>
        <dbReference type="PROSITE" id="PS51372"/>
    </source>
</evidence>
<feature type="domain" description="PRD" evidence="13">
    <location>
        <begin position="289"/>
        <end position="396"/>
    </location>
</feature>
<dbReference type="SUPFAM" id="SSF55804">
    <property type="entry name" value="Phoshotransferase/anion transport protein"/>
    <property type="match status" value="1"/>
</dbReference>
<gene>
    <name evidence="14" type="ORF">CU635_12230</name>
    <name evidence="15" type="ORF">CVD25_05480</name>
</gene>
<evidence type="ECO:0000313" key="14">
    <source>
        <dbReference type="EMBL" id="PLR82312.1"/>
    </source>
</evidence>
<dbReference type="InterPro" id="IPR002178">
    <property type="entry name" value="PTS_EIIA_type-2_dom"/>
</dbReference>
<dbReference type="InterPro" id="IPR051351">
    <property type="entry name" value="Ascorbate-PTS_EIIA_comp"/>
</dbReference>
<keyword evidence="7" id="KW-0418">Kinase</keyword>
<keyword evidence="6" id="KW-0598">Phosphotransferase system</keyword>
<comment type="caution">
    <text evidence="14">The sequence shown here is derived from an EMBL/GenBank/DDBJ whole genome shotgun (WGS) entry which is preliminary data.</text>
</comment>
<evidence type="ECO:0000256" key="9">
    <source>
        <dbReference type="ARBA" id="ARBA00041175"/>
    </source>
</evidence>
<dbReference type="PROSITE" id="PS51372">
    <property type="entry name" value="PRD_2"/>
    <property type="match status" value="1"/>
</dbReference>
<evidence type="ECO:0000256" key="7">
    <source>
        <dbReference type="ARBA" id="ARBA00022777"/>
    </source>
</evidence>
<dbReference type="InterPro" id="IPR013011">
    <property type="entry name" value="PTS_EIIB_2"/>
</dbReference>
<dbReference type="GO" id="GO:0009401">
    <property type="term" value="P:phosphoenolpyruvate-dependent sugar phosphotransferase system"/>
    <property type="evidence" value="ECO:0007669"/>
    <property type="project" value="UniProtKB-KW"/>
</dbReference>
<evidence type="ECO:0000313" key="15">
    <source>
        <dbReference type="EMBL" id="PLR99451.1"/>
    </source>
</evidence>
<evidence type="ECO:0000313" key="16">
    <source>
        <dbReference type="Proteomes" id="UP000234951"/>
    </source>
</evidence>
<dbReference type="InterPro" id="IPR036390">
    <property type="entry name" value="WH_DNA-bd_sf"/>
</dbReference>
<keyword evidence="3" id="KW-0963">Cytoplasm</keyword>
<dbReference type="Proteomes" id="UP000234951">
    <property type="component" value="Unassembled WGS sequence"/>
</dbReference>
<dbReference type="SUPFAM" id="SSF52794">
    <property type="entry name" value="PTS system IIB component-like"/>
    <property type="match status" value="1"/>
</dbReference>
<evidence type="ECO:0000256" key="6">
    <source>
        <dbReference type="ARBA" id="ARBA00022683"/>
    </source>
</evidence>
<keyword evidence="17" id="KW-1185">Reference proteome</keyword>
<dbReference type="Gene3D" id="3.40.930.10">
    <property type="entry name" value="Mannitol-specific EII, Chain A"/>
    <property type="match status" value="1"/>
</dbReference>
<dbReference type="Pfam" id="PF02302">
    <property type="entry name" value="PTS_IIB"/>
    <property type="match status" value="1"/>
</dbReference>
<dbReference type="PANTHER" id="PTHR36203">
    <property type="entry name" value="ASCORBATE-SPECIFIC PTS SYSTEM EIIA COMPONENT"/>
    <property type="match status" value="1"/>
</dbReference>
<evidence type="ECO:0000256" key="8">
    <source>
        <dbReference type="ARBA" id="ARBA00037387"/>
    </source>
</evidence>
<dbReference type="InterPro" id="IPR011608">
    <property type="entry name" value="PRD"/>
</dbReference>
<dbReference type="Gene3D" id="3.40.50.2300">
    <property type="match status" value="1"/>
</dbReference>
<evidence type="ECO:0000256" key="5">
    <source>
        <dbReference type="ARBA" id="ARBA00022679"/>
    </source>
</evidence>
<accession>A0A2N5GLB8</accession>
<comment type="function">
    <text evidence="8">The phosphoenolpyruvate-dependent sugar phosphotransferase system (sugar PTS), a major carbohydrate active transport system, catalyzes the phosphorylation of incoming sugar substrates concomitantly with their translocation across the cell membrane. The enzyme II UlaABC PTS system is involved in ascorbate transport.</text>
</comment>
<dbReference type="RefSeq" id="WP_101577659.1">
    <property type="nucleotide sequence ID" value="NZ_PGVA01000027.1"/>
</dbReference>
<proteinExistence type="predicted"/>
<evidence type="ECO:0000256" key="2">
    <source>
        <dbReference type="ARBA" id="ARBA00022448"/>
    </source>
</evidence>
<dbReference type="InterPro" id="IPR016152">
    <property type="entry name" value="PTrfase/Anion_transptr"/>
</dbReference>
<dbReference type="PROSITE" id="PS51094">
    <property type="entry name" value="PTS_EIIA_TYPE_2"/>
    <property type="match status" value="1"/>
</dbReference>
<evidence type="ECO:0000259" key="12">
    <source>
        <dbReference type="PROSITE" id="PS51099"/>
    </source>
</evidence>
<dbReference type="GO" id="GO:0006355">
    <property type="term" value="P:regulation of DNA-templated transcription"/>
    <property type="evidence" value="ECO:0007669"/>
    <property type="project" value="InterPro"/>
</dbReference>
<evidence type="ECO:0000256" key="1">
    <source>
        <dbReference type="ARBA" id="ARBA00004496"/>
    </source>
</evidence>
<dbReference type="PANTHER" id="PTHR36203:SF1">
    <property type="entry name" value="ASCORBATE-SPECIFIC PTS SYSTEM EIIA COMPONENT"/>
    <property type="match status" value="1"/>
</dbReference>
<feature type="domain" description="PTS EIIB type-2" evidence="12">
    <location>
        <begin position="401"/>
        <end position="489"/>
    </location>
</feature>
<keyword evidence="2" id="KW-0813">Transport</keyword>
<keyword evidence="4" id="KW-0597">Phosphoprotein</keyword>
<dbReference type="GO" id="GO:0005737">
    <property type="term" value="C:cytoplasm"/>
    <property type="evidence" value="ECO:0007669"/>
    <property type="project" value="UniProtKB-SubCell"/>
</dbReference>
<protein>
    <recommendedName>
        <fullName evidence="9">Ascorbate-specific PTS system EIIA component</fullName>
    </recommendedName>
    <alternativeName>
        <fullName evidence="10">Ascorbate-specific phosphotransferase enzyme IIA component</fullName>
    </alternativeName>
</protein>
<dbReference type="PROSITE" id="PS51099">
    <property type="entry name" value="PTS_EIIB_TYPE_2"/>
    <property type="match status" value="1"/>
</dbReference>
<dbReference type="Pfam" id="PF00359">
    <property type="entry name" value="PTS_EIIA_2"/>
    <property type="match status" value="1"/>
</dbReference>
<dbReference type="Pfam" id="PF00874">
    <property type="entry name" value="PRD"/>
    <property type="match status" value="1"/>
</dbReference>
<dbReference type="CDD" id="cd00211">
    <property type="entry name" value="PTS_IIA_fru"/>
    <property type="match status" value="1"/>
</dbReference>
<reference evidence="14 16" key="1">
    <citation type="submission" date="2017-11" db="EMBL/GenBank/DDBJ databases">
        <title>Comparitive Functional Genomics of Dry Heat Resistant strains isolated from the Viking Spacecraft.</title>
        <authorList>
            <person name="Seuylemezian A."/>
            <person name="Cooper K."/>
            <person name="Vaishampayan P."/>
        </authorList>
    </citation>
    <scope>NUCLEOTIDE SEQUENCE [LARGE SCALE GENOMIC DNA]</scope>
    <source>
        <strain evidence="14 16">M4.6</strain>
    </source>
</reference>
<organism evidence="14 16">
    <name type="scientific">Bacillus canaveralius</name>
    <dbReference type="NCBI Taxonomy" id="1403243"/>
    <lineage>
        <taxon>Bacteria</taxon>
        <taxon>Bacillati</taxon>
        <taxon>Bacillota</taxon>
        <taxon>Bacilli</taxon>
        <taxon>Bacillales</taxon>
        <taxon>Bacillaceae</taxon>
        <taxon>Bacillus</taxon>
    </lineage>
</organism>
<keyword evidence="5" id="KW-0808">Transferase</keyword>
<reference evidence="15 17" key="2">
    <citation type="submission" date="2017-12" db="EMBL/GenBank/DDBJ databases">
        <title>Comparative Functional Genomics of Dry Heat Resistant strains isolated from the Viking Spacecraft.</title>
        <authorList>
            <person name="Seuylemezian A."/>
            <person name="Cooper K."/>
            <person name="Vaishampayan P."/>
        </authorList>
    </citation>
    <scope>NUCLEOTIDE SEQUENCE [LARGE SCALE GENOMIC DNA]</scope>
    <source>
        <strain evidence="15 17">ATCC 29669</strain>
    </source>
</reference>
<evidence type="ECO:0000256" key="4">
    <source>
        <dbReference type="ARBA" id="ARBA00022553"/>
    </source>
</evidence>
<evidence type="ECO:0000313" key="17">
    <source>
        <dbReference type="Proteomes" id="UP000235114"/>
    </source>
</evidence>
<dbReference type="OrthoDB" id="369398at2"/>
<sequence length="686" mass="79216">MILEERPSILLNHLVRFKKTTIPQLMDQTQLSKRQIKYDLDKINHWLKEEKLPSITVQRNQFIDVPVKVLDHVSDLPVFSKEDFILTDEERYLAIYLYIFARHEPISSAHLTDLLKVSKNTVISDVRKLNDMIIPFLVKVSYSRKSGYHLKGTEWDKRVLLMNQLNILLQKPNGEKLLHYILRKGGRETHLEEITQHLLSLERDFHLQFVEERLSQFAFFLQFYCIRQRVNKIVQIYSDELDVLMQDPLKVVANKLVHLLNLEEAESEIGYLIIQLQGLSLGNASVVKDDHDLLLSICDRLVTEFESKACVTFQKKNNVIETLYQHIKPAYYRMKYRIPISNPLLNEIKKEHKELYFIVKELLLPIESLLNITIPDEEIGFITIHFGALLEKPKQLLPKKKSAVIVCPSGISSSLMVKHQLEALFSEISVEETVSLKEFNNNSFSDFDIIFSTVPLQTRRHYYLVKPIMTPMEKSSLINEVYQNLFGIEHQGVSSNEFIQLIEEYATVFDREGLKIALNHLSIHKNATRYRGNAPVLTDLITKETIQFKDQLPDWEEAIKVAAQPLLIKGVIEPSYIDAIIDNVKTLGPYVIVGPEIAIPHARPEMGVNQIGMSFLKLTEPVYFCNDEKYPVSLLFCIAAIDNKSHLKALSQLTRLLSNKEEVQKLKGLDSAEDVLQLLDQYSKVM</sequence>
<dbReference type="InterPro" id="IPR036388">
    <property type="entry name" value="WH-like_DNA-bd_sf"/>
</dbReference>
<dbReference type="Gene3D" id="1.10.10.10">
    <property type="entry name" value="Winged helix-like DNA-binding domain superfamily/Winged helix DNA-binding domain"/>
    <property type="match status" value="1"/>
</dbReference>
<dbReference type="CDD" id="cd05568">
    <property type="entry name" value="PTS_IIB_bgl_like"/>
    <property type="match status" value="1"/>
</dbReference>
<evidence type="ECO:0000259" key="11">
    <source>
        <dbReference type="PROSITE" id="PS51094"/>
    </source>
</evidence>
<comment type="subcellular location">
    <subcellularLocation>
        <location evidence="1">Cytoplasm</location>
    </subcellularLocation>
</comment>
<dbReference type="InterPro" id="IPR036634">
    <property type="entry name" value="PRD_sf"/>
</dbReference>
<dbReference type="EMBL" id="PGVA01000027">
    <property type="protein sequence ID" value="PLR82312.1"/>
    <property type="molecule type" value="Genomic_DNA"/>
</dbReference>
<feature type="domain" description="PTS EIIA type-2" evidence="11">
    <location>
        <begin position="539"/>
        <end position="682"/>
    </location>
</feature>
<dbReference type="Gene3D" id="1.10.1790.10">
    <property type="entry name" value="PRD domain"/>
    <property type="match status" value="1"/>
</dbReference>